<dbReference type="InterPro" id="IPR000719">
    <property type="entry name" value="Prot_kinase_dom"/>
</dbReference>
<dbReference type="Gene3D" id="1.10.510.10">
    <property type="entry name" value="Transferase(Phosphotransferase) domain 1"/>
    <property type="match status" value="1"/>
</dbReference>
<keyword evidence="3" id="KW-0418">Kinase</keyword>
<feature type="domain" description="Protein kinase" evidence="5">
    <location>
        <begin position="100"/>
        <end position="390"/>
    </location>
</feature>
<dbReference type="Pfam" id="PF07714">
    <property type="entry name" value="PK_Tyr_Ser-Thr"/>
    <property type="match status" value="1"/>
</dbReference>
<dbReference type="PRINTS" id="PR00109">
    <property type="entry name" value="TYRKINASE"/>
</dbReference>
<keyword evidence="2" id="KW-0547">Nucleotide-binding</keyword>
<dbReference type="GO" id="GO:0005524">
    <property type="term" value="F:ATP binding"/>
    <property type="evidence" value="ECO:0007669"/>
    <property type="project" value="UniProtKB-KW"/>
</dbReference>
<accession>A0A015K9L2</accession>
<evidence type="ECO:0000313" key="7">
    <source>
        <dbReference type="Proteomes" id="UP000022910"/>
    </source>
</evidence>
<dbReference type="PROSITE" id="PS50011">
    <property type="entry name" value="PROTEIN_KINASE_DOM"/>
    <property type="match status" value="1"/>
</dbReference>
<evidence type="ECO:0000256" key="2">
    <source>
        <dbReference type="ARBA" id="ARBA00022741"/>
    </source>
</evidence>
<organism evidence="6 7">
    <name type="scientific">Rhizophagus irregularis (strain DAOM 197198w)</name>
    <name type="common">Glomus intraradices</name>
    <dbReference type="NCBI Taxonomy" id="1432141"/>
    <lineage>
        <taxon>Eukaryota</taxon>
        <taxon>Fungi</taxon>
        <taxon>Fungi incertae sedis</taxon>
        <taxon>Mucoromycota</taxon>
        <taxon>Glomeromycotina</taxon>
        <taxon>Glomeromycetes</taxon>
        <taxon>Glomerales</taxon>
        <taxon>Glomeraceae</taxon>
        <taxon>Rhizophagus</taxon>
    </lineage>
</organism>
<dbReference type="STRING" id="1432141.A0A015K9L2"/>
<evidence type="ECO:0000313" key="6">
    <source>
        <dbReference type="EMBL" id="EXX56136.1"/>
    </source>
</evidence>
<evidence type="ECO:0000256" key="4">
    <source>
        <dbReference type="ARBA" id="ARBA00022840"/>
    </source>
</evidence>
<proteinExistence type="predicted"/>
<dbReference type="EMBL" id="JEMT01027823">
    <property type="protein sequence ID" value="EXX56136.1"/>
    <property type="molecule type" value="Genomic_DNA"/>
</dbReference>
<dbReference type="PANTHER" id="PTHR44329:SF288">
    <property type="entry name" value="MITOGEN-ACTIVATED PROTEIN KINASE KINASE KINASE 20"/>
    <property type="match status" value="1"/>
</dbReference>
<dbReference type="AlphaFoldDB" id="A0A015K9L2"/>
<dbReference type="SUPFAM" id="SSF56112">
    <property type="entry name" value="Protein kinase-like (PK-like)"/>
    <property type="match status" value="1"/>
</dbReference>
<sequence>MEQITNYECKTDFILPNNTSLIQLTQTIVKSKYKKRKCNECNKRRKPAKKSHLICHVCYEVKRYNVKQSGNKVIDDFIRNTQISLVKNAGKMEFVPYDQFKNIEFIAEGGFSKVYKAIWIKGPVRGWNYRSSNRLGNYPVVLKKLNNSNNITSKELNELKVYYNYSSKQKNDYYKYHTNNNYVCKYFGITQDPNSQNIMIIMPYYDSGDLINYITNCFYDVGWRKKLAKLKKIMQGLANIHDANIIHRDFHSGNIFIGNKNIVFVDKITIGDLGISKSTTESSCNENYGIIPYMAPEIFQGKKYTKASDIYSFGIIMWELMTGRRPFWDRNHDTELIIEIFDGLRPPIVTNAPNGYIELMKECWHSDPEKRPHATDIYDKIDKMKDEEWKNSCNKNPTEIVKSSDIGPVTTNNPNAIYKSRNLSGMISTAMSLRSLRSHQSINLGNIAGLVYYVKKLYP</sequence>
<keyword evidence="7" id="KW-1185">Reference proteome</keyword>
<dbReference type="HOGENOM" id="CLU_000288_7_34_1"/>
<dbReference type="PANTHER" id="PTHR44329">
    <property type="entry name" value="SERINE/THREONINE-PROTEIN KINASE TNNI3K-RELATED"/>
    <property type="match status" value="1"/>
</dbReference>
<dbReference type="Proteomes" id="UP000022910">
    <property type="component" value="Unassembled WGS sequence"/>
</dbReference>
<dbReference type="GO" id="GO:0004674">
    <property type="term" value="F:protein serine/threonine kinase activity"/>
    <property type="evidence" value="ECO:0007669"/>
    <property type="project" value="TreeGrafter"/>
</dbReference>
<keyword evidence="1" id="KW-0808">Transferase</keyword>
<evidence type="ECO:0000256" key="1">
    <source>
        <dbReference type="ARBA" id="ARBA00022679"/>
    </source>
</evidence>
<dbReference type="SMR" id="A0A015K9L2"/>
<name>A0A015K9L2_RHIIW</name>
<evidence type="ECO:0000259" key="5">
    <source>
        <dbReference type="PROSITE" id="PS50011"/>
    </source>
</evidence>
<dbReference type="InterPro" id="IPR051681">
    <property type="entry name" value="Ser/Thr_Kinases-Pseudokinases"/>
</dbReference>
<gene>
    <name evidence="6" type="ORF">RirG_218870</name>
</gene>
<dbReference type="InterPro" id="IPR001245">
    <property type="entry name" value="Ser-Thr/Tyr_kinase_cat_dom"/>
</dbReference>
<comment type="caution">
    <text evidence="6">The sequence shown here is derived from an EMBL/GenBank/DDBJ whole genome shotgun (WGS) entry which is preliminary data.</text>
</comment>
<protein>
    <submittedName>
        <fullName evidence="6">Mkk2p</fullName>
    </submittedName>
</protein>
<reference evidence="6 7" key="1">
    <citation type="submission" date="2014-02" db="EMBL/GenBank/DDBJ databases">
        <title>Single nucleus genome sequencing reveals high similarity among nuclei of an endomycorrhizal fungus.</title>
        <authorList>
            <person name="Lin K."/>
            <person name="Geurts R."/>
            <person name="Zhang Z."/>
            <person name="Limpens E."/>
            <person name="Saunders D.G."/>
            <person name="Mu D."/>
            <person name="Pang E."/>
            <person name="Cao H."/>
            <person name="Cha H."/>
            <person name="Lin T."/>
            <person name="Zhou Q."/>
            <person name="Shang Y."/>
            <person name="Li Y."/>
            <person name="Ivanov S."/>
            <person name="Sharma T."/>
            <person name="Velzen R.V."/>
            <person name="Ruijter N.D."/>
            <person name="Aanen D.K."/>
            <person name="Win J."/>
            <person name="Kamoun S."/>
            <person name="Bisseling T."/>
            <person name="Huang S."/>
        </authorList>
    </citation>
    <scope>NUCLEOTIDE SEQUENCE [LARGE SCALE GENOMIC DNA]</scope>
    <source>
        <strain evidence="7">DAOM197198w</strain>
    </source>
</reference>
<evidence type="ECO:0000256" key="3">
    <source>
        <dbReference type="ARBA" id="ARBA00022777"/>
    </source>
</evidence>
<keyword evidence="4" id="KW-0067">ATP-binding</keyword>
<dbReference type="InterPro" id="IPR011009">
    <property type="entry name" value="Kinase-like_dom_sf"/>
</dbReference>